<sequence>MAEQKKPQGPFYKRKGFIPLLLFLFLLTLLFMSTRLTGRPPQIDSITPRIGYPGDIMVVQGKFFGDTRNGGEVVISGYSPISSEYLEWTAERISLRIPEDVHSGLVYVQTKKGRSKETLFTNREQVPVVLSAPGAPGQPYINELGEESG</sequence>
<protein>
    <recommendedName>
        <fullName evidence="2">IPT/TIG domain-containing protein</fullName>
    </recommendedName>
</protein>
<evidence type="ECO:0008006" key="2">
    <source>
        <dbReference type="Google" id="ProtNLM"/>
    </source>
</evidence>
<dbReference type="SUPFAM" id="SSF81296">
    <property type="entry name" value="E set domains"/>
    <property type="match status" value="1"/>
</dbReference>
<accession>X1I4Q0</accession>
<dbReference type="AlphaFoldDB" id="X1I4Q0"/>
<dbReference type="InterPro" id="IPR013783">
    <property type="entry name" value="Ig-like_fold"/>
</dbReference>
<evidence type="ECO:0000313" key="1">
    <source>
        <dbReference type="EMBL" id="GAH77381.1"/>
    </source>
</evidence>
<comment type="caution">
    <text evidence="1">The sequence shown here is derived from an EMBL/GenBank/DDBJ whole genome shotgun (WGS) entry which is preliminary data.</text>
</comment>
<organism evidence="1">
    <name type="scientific">marine sediment metagenome</name>
    <dbReference type="NCBI Taxonomy" id="412755"/>
    <lineage>
        <taxon>unclassified sequences</taxon>
        <taxon>metagenomes</taxon>
        <taxon>ecological metagenomes</taxon>
    </lineage>
</organism>
<dbReference type="EMBL" id="BARU01039057">
    <property type="protein sequence ID" value="GAH77381.1"/>
    <property type="molecule type" value="Genomic_DNA"/>
</dbReference>
<dbReference type="InterPro" id="IPR014756">
    <property type="entry name" value="Ig_E-set"/>
</dbReference>
<reference evidence="1" key="1">
    <citation type="journal article" date="2014" name="Front. Microbiol.">
        <title>High frequency of phylogenetically diverse reductive dehalogenase-homologous genes in deep subseafloor sedimentary metagenomes.</title>
        <authorList>
            <person name="Kawai M."/>
            <person name="Futagami T."/>
            <person name="Toyoda A."/>
            <person name="Takaki Y."/>
            <person name="Nishi S."/>
            <person name="Hori S."/>
            <person name="Arai W."/>
            <person name="Tsubouchi T."/>
            <person name="Morono Y."/>
            <person name="Uchiyama I."/>
            <person name="Ito T."/>
            <person name="Fujiyama A."/>
            <person name="Inagaki F."/>
            <person name="Takami H."/>
        </authorList>
    </citation>
    <scope>NUCLEOTIDE SEQUENCE</scope>
    <source>
        <strain evidence="1">Expedition CK06-06</strain>
    </source>
</reference>
<dbReference type="Gene3D" id="2.60.40.10">
    <property type="entry name" value="Immunoglobulins"/>
    <property type="match status" value="1"/>
</dbReference>
<gene>
    <name evidence="1" type="ORF">S03H2_60584</name>
</gene>
<name>X1I4Q0_9ZZZZ</name>
<proteinExistence type="predicted"/>
<feature type="non-terminal residue" evidence="1">
    <location>
        <position position="149"/>
    </location>
</feature>